<dbReference type="Gene3D" id="2.40.30.70">
    <property type="entry name" value="YaeB-like"/>
    <property type="match status" value="1"/>
</dbReference>
<dbReference type="PANTHER" id="PTHR12818">
    <property type="entry name" value="TRNA (ADENINE(37)-N6)-METHYLTRANSFERASE"/>
    <property type="match status" value="1"/>
</dbReference>
<protein>
    <submittedName>
        <fullName evidence="5">tRNA (N6-threonylcarbamoyladenosine(37)-N6)-methyltransferase TrmO</fullName>
    </submittedName>
</protein>
<dbReference type="Pfam" id="PF01980">
    <property type="entry name" value="TrmO_N"/>
    <property type="match status" value="1"/>
</dbReference>
<evidence type="ECO:0000256" key="3">
    <source>
        <dbReference type="SAM" id="MobiDB-lite"/>
    </source>
</evidence>
<dbReference type="PANTHER" id="PTHR12818:SF0">
    <property type="entry name" value="TRNA (ADENINE(37)-N6)-METHYLTRANSFERASE"/>
    <property type="match status" value="1"/>
</dbReference>
<comment type="similarity">
    <text evidence="2">Belongs to the tRNA methyltransferase O family.</text>
</comment>
<dbReference type="InterPro" id="IPR023370">
    <property type="entry name" value="TrmO-like_N"/>
</dbReference>
<dbReference type="InterPro" id="IPR036414">
    <property type="entry name" value="YaeB_N_sf"/>
</dbReference>
<dbReference type="GO" id="GO:0032259">
    <property type="term" value="P:methylation"/>
    <property type="evidence" value="ECO:0007669"/>
    <property type="project" value="UniProtKB-KW"/>
</dbReference>
<dbReference type="RefSeq" id="WP_146919160.1">
    <property type="nucleotide sequence ID" value="NZ_CP042430.1"/>
</dbReference>
<dbReference type="CDD" id="cd09281">
    <property type="entry name" value="UPF0066"/>
    <property type="match status" value="1"/>
</dbReference>
<dbReference type="InterPro" id="IPR036413">
    <property type="entry name" value="YaeB-like_sf"/>
</dbReference>
<evidence type="ECO:0000256" key="1">
    <source>
        <dbReference type="ARBA" id="ARBA00022691"/>
    </source>
</evidence>
<keyword evidence="1" id="KW-0949">S-adenosyl-L-methionine</keyword>
<keyword evidence="6" id="KW-1185">Reference proteome</keyword>
<keyword evidence="5" id="KW-0489">Methyltransferase</keyword>
<organism evidence="5 6">
    <name type="scientific">Baekduia soli</name>
    <dbReference type="NCBI Taxonomy" id="496014"/>
    <lineage>
        <taxon>Bacteria</taxon>
        <taxon>Bacillati</taxon>
        <taxon>Actinomycetota</taxon>
        <taxon>Thermoleophilia</taxon>
        <taxon>Solirubrobacterales</taxon>
        <taxon>Baekduiaceae</taxon>
        <taxon>Baekduia</taxon>
    </lineage>
</organism>
<accession>A0A5B8U4P2</accession>
<keyword evidence="5" id="KW-0808">Transferase</keyword>
<dbReference type="PROSITE" id="PS51668">
    <property type="entry name" value="TSAA_2"/>
    <property type="match status" value="1"/>
</dbReference>
<feature type="domain" description="TsaA-like" evidence="4">
    <location>
        <begin position="10"/>
        <end position="140"/>
    </location>
</feature>
<name>A0A5B8U4P2_9ACTN</name>
<dbReference type="OrthoDB" id="9804309at2"/>
<sequence>MPADHDAVSCRPVGRVRSDLVDLDHAPRQGDEGAPGAWLDFADEVAEGLAGLRPGDRVVLLTWLHRARRDVLAVHPRSDPSRPLQGVFGTRSPDRPNPIGLHEVEILAIDGRSLRVGGLEAVDGTPLLDVKPVLGPAAER</sequence>
<feature type="region of interest" description="Disordered" evidence="3">
    <location>
        <begin position="76"/>
        <end position="96"/>
    </location>
</feature>
<reference evidence="5 6" key="1">
    <citation type="journal article" date="2018" name="J. Microbiol.">
        <title>Baekduia soli gen. nov., sp. nov., a novel bacterium isolated from the soil of Baekdu Mountain and proposal of a novel family name, Baekduiaceae fam. nov.</title>
        <authorList>
            <person name="An D.S."/>
            <person name="Siddiqi M.Z."/>
            <person name="Kim K.H."/>
            <person name="Yu H.S."/>
            <person name="Im W.T."/>
        </authorList>
    </citation>
    <scope>NUCLEOTIDE SEQUENCE [LARGE SCALE GENOMIC DNA]</scope>
    <source>
        <strain evidence="5 6">BR7-21</strain>
    </source>
</reference>
<dbReference type="KEGG" id="bsol:FSW04_10925"/>
<dbReference type="NCBIfam" id="TIGR00104">
    <property type="entry name" value="tRNA_TsaA"/>
    <property type="match status" value="1"/>
</dbReference>
<dbReference type="Proteomes" id="UP000321805">
    <property type="component" value="Chromosome"/>
</dbReference>
<gene>
    <name evidence="5" type="primary">tsaA</name>
    <name evidence="5" type="ORF">FSW04_10925</name>
</gene>
<evidence type="ECO:0000259" key="4">
    <source>
        <dbReference type="PROSITE" id="PS51668"/>
    </source>
</evidence>
<dbReference type="GO" id="GO:0008168">
    <property type="term" value="F:methyltransferase activity"/>
    <property type="evidence" value="ECO:0007669"/>
    <property type="project" value="UniProtKB-KW"/>
</dbReference>
<evidence type="ECO:0000256" key="2">
    <source>
        <dbReference type="ARBA" id="ARBA00033753"/>
    </source>
</evidence>
<evidence type="ECO:0000313" key="5">
    <source>
        <dbReference type="EMBL" id="QEC48033.1"/>
    </source>
</evidence>
<evidence type="ECO:0000313" key="6">
    <source>
        <dbReference type="Proteomes" id="UP000321805"/>
    </source>
</evidence>
<dbReference type="AlphaFoldDB" id="A0A5B8U4P2"/>
<dbReference type="SUPFAM" id="SSF118196">
    <property type="entry name" value="YaeB-like"/>
    <property type="match status" value="1"/>
</dbReference>
<proteinExistence type="inferred from homology"/>
<dbReference type="InterPro" id="IPR040372">
    <property type="entry name" value="YaeB-like"/>
</dbReference>
<dbReference type="EMBL" id="CP042430">
    <property type="protein sequence ID" value="QEC48033.1"/>
    <property type="molecule type" value="Genomic_DNA"/>
</dbReference>